<evidence type="ECO:0000313" key="2">
    <source>
        <dbReference type="EMBL" id="PIS05960.1"/>
    </source>
</evidence>
<reference evidence="3" key="1">
    <citation type="submission" date="2017-09" db="EMBL/GenBank/DDBJ databases">
        <title>Depth-based differentiation of microbial function through sediment-hosted aquifers and enrichment of novel symbionts in the deep terrestrial subsurface.</title>
        <authorList>
            <person name="Probst A.J."/>
            <person name="Ladd B."/>
            <person name="Jarett J.K."/>
            <person name="Geller-Mcgrath D.E."/>
            <person name="Sieber C.M.K."/>
            <person name="Emerson J.B."/>
            <person name="Anantharaman K."/>
            <person name="Thomas B.C."/>
            <person name="Malmstrom R."/>
            <person name="Stieglmeier M."/>
            <person name="Klingl A."/>
            <person name="Woyke T."/>
            <person name="Ryan C.M."/>
            <person name="Banfield J.F."/>
        </authorList>
    </citation>
    <scope>NUCLEOTIDE SEQUENCE [LARGE SCALE GENOMIC DNA]</scope>
</reference>
<sequence length="456" mass="51603">MTNCKITFIALFLVATTLISNPALAAEFDPNYLISDSEITNYNSMDLEDIQRFLDKRPGTLKNYVTIDKEGKSITAAETFYKTALDALINPKYLLVLVQKEMSLLDNPAPKQTQYDWATGYGCPDGGGCNSRWQGFFKQVNSAALQTRDYVDNPGNYYYRPGVTRTIDNLPVTPKNAATAGLYSYTPHVDCGGNCGGNKLFWDLWNRYFGKKWPDGSLLQDEDSTAKYYIENGTKRKIVSNSVFLSRFDPKKVIMVSPADLDYYDDGPSIEYLNFSLLQNPAKEIYMIIDDTKRKIENEELLKQIGFTEDDIIGVSNDELEMYRTESNITKNTIYPTGKLLQDKTTGDVYYIISGKKKLVINKEIMNANFRSVPIEKVASSELDIYSPGNPVTLPDGELIKVKNLSTVYVISDEKKLPIFNSKIFLSMNYKWDNIKTVNQETLDAHQLGQTITGDW</sequence>
<dbReference type="AlphaFoldDB" id="A0A2H0W5N9"/>
<evidence type="ECO:0000313" key="3">
    <source>
        <dbReference type="Proteomes" id="UP000229056"/>
    </source>
</evidence>
<feature type="chain" id="PRO_5013823137" evidence="1">
    <location>
        <begin position="26"/>
        <end position="456"/>
    </location>
</feature>
<comment type="caution">
    <text evidence="2">The sequence shown here is derived from an EMBL/GenBank/DDBJ whole genome shotgun (WGS) entry which is preliminary data.</text>
</comment>
<dbReference type="EMBL" id="PEZY01000012">
    <property type="protein sequence ID" value="PIS05960.1"/>
    <property type="molecule type" value="Genomic_DNA"/>
</dbReference>
<keyword evidence="1" id="KW-0732">Signal</keyword>
<protein>
    <submittedName>
        <fullName evidence="2">Uncharacterized protein</fullName>
    </submittedName>
</protein>
<proteinExistence type="predicted"/>
<gene>
    <name evidence="2" type="ORF">COT80_04300</name>
</gene>
<dbReference type="Proteomes" id="UP000229056">
    <property type="component" value="Unassembled WGS sequence"/>
</dbReference>
<evidence type="ECO:0000256" key="1">
    <source>
        <dbReference type="SAM" id="SignalP"/>
    </source>
</evidence>
<organism evidence="2 3">
    <name type="scientific">Candidatus Buchananbacteria bacterium CG10_big_fil_rev_8_21_14_0_10_33_19</name>
    <dbReference type="NCBI Taxonomy" id="1974525"/>
    <lineage>
        <taxon>Bacteria</taxon>
        <taxon>Candidatus Buchananiibacteriota</taxon>
    </lineage>
</organism>
<accession>A0A2H0W5N9</accession>
<feature type="signal peptide" evidence="1">
    <location>
        <begin position="1"/>
        <end position="25"/>
    </location>
</feature>
<name>A0A2H0W5N9_9BACT</name>